<organism evidence="2 3">
    <name type="scientific">Alligator mississippiensis</name>
    <name type="common">American alligator</name>
    <dbReference type="NCBI Taxonomy" id="8496"/>
    <lineage>
        <taxon>Eukaryota</taxon>
        <taxon>Metazoa</taxon>
        <taxon>Chordata</taxon>
        <taxon>Craniata</taxon>
        <taxon>Vertebrata</taxon>
        <taxon>Euteleostomi</taxon>
        <taxon>Archelosauria</taxon>
        <taxon>Archosauria</taxon>
        <taxon>Crocodylia</taxon>
        <taxon>Alligatoridae</taxon>
        <taxon>Alligatorinae</taxon>
        <taxon>Alligator</taxon>
    </lineage>
</organism>
<dbReference type="STRING" id="8496.A0A151NED9"/>
<sequence length="1261" mass="143995">MFAAFKYCAVDYLYENMARQTFFIDRLSLYIPPCLHHEENYYHSGVFADDKYRRPWTRISIALMQEMMDISVLDQWKKSLYVEDFLEKKPVYDTKPYINNELLEVVPSSNPYSQTDIEEAYLLMKNDWKEDSTQINFLPPACFLALKLQAEVKDPLLNPKEENFTEEDIFKESFMFQSDMETHEIEKELHTIKEHFCQISLKDAESLMLPVMLESNKSNNFREKAEIPPYLELKHLLNLTPEDIVNESTGKDLTAKITSEIQISKYCPTVEVACFTPSQNTVEWSKSVSYTLCPQNELEITLTPPCKSQRSQLNSLCAGLQAEPISPVSNSILITESNKEYLECLLWQSEKYQNAMNSLLLEEHPAAEHTCQHCSVTELKKLLSVKVETPVFSPLKSDWWLYSGLNLVSPDVLEQLVNTDLATANSLLPTQVETFSQIISAQLERWLEEKNSISNQGLLSAGAHHKDKTTNLHFRPQKKNQCSPLHMKTAECGVIHDASTPAEKLTREEIEQNKIERPTHFLNQEKEDKNNLESLSCKEVSFEPNSSSRNERNTPAELTRKCDDGSDLLSNFIMLRSKHVLIQNEEKNNVAGQKEGKTSEKELKLFRHAAQVHLLVTVRDLLLMCELDRALGYLSKAKDIYKSIFGSCLDNIWRQLEIIQFSRQKKHETNPKLIALHHHMLNWMQSNTEEHKVLIITRMDSDSEKTALIDILTSIEGLKTMDLNPEKRGALLECKSVINSLNKCSCAIVNYQHIGADFPWTHFSLVVEFDYTENSCWNKLCKNLNIPYITFKTTLPETVVMKNVSGNHFGSFLLETQIPYVFFTSEGLLNSPEILQLLESKYNITFVERCCSESLQLFEDTDRYVVLTIDEHTAIVLQNVEELSCEKSADNIILRLIALSLQYSSCWIILYSRERLSSEYSLTGKTLHHLALIYAGLISFAQKSEDFEVKLALAPGIEETALLIRQIADSILVSSQTNPHEWLDKSWLSVLPTEAEKHLLAFPCLNPLVAQLMLKRGSSLNRLLSATFDELQELLPEVPEKVLKLFSDITSLYHLNSSTSTKTLVRIVSPQETWNSSNTFSPASFPKSLISSIQGDQKDQCSELPDNVQNTINQYKNGFGSPLKSSESQRILASSLPYYGWRSSKNFLEKFAGMADSSAGVQDKGTVWPKYPSDHTLDSLAPHFSLCDSFANPNEQRNLNFYPKARESSRKRQPGESLLNHKEKDVLTGLGLVQVPQLKKKRLTFEKVPGRSDGQTRLKFF</sequence>
<evidence type="ECO:0000256" key="1">
    <source>
        <dbReference type="SAM" id="MobiDB-lite"/>
    </source>
</evidence>
<dbReference type="GO" id="GO:0000712">
    <property type="term" value="P:resolution of meiotic recombination intermediates"/>
    <property type="evidence" value="ECO:0007669"/>
    <property type="project" value="InterPro"/>
</dbReference>
<proteinExistence type="predicted"/>
<comment type="caution">
    <text evidence="2">The sequence shown here is derived from an EMBL/GenBank/DDBJ whole genome shotgun (WGS) entry which is preliminary data.</text>
</comment>
<dbReference type="GO" id="GO:0003697">
    <property type="term" value="F:single-stranded DNA binding"/>
    <property type="evidence" value="ECO:0007669"/>
    <property type="project" value="TreeGrafter"/>
</dbReference>
<dbReference type="eggNOG" id="ENOG502QVCW">
    <property type="taxonomic scope" value="Eukaryota"/>
</dbReference>
<dbReference type="GO" id="GO:0016887">
    <property type="term" value="F:ATP hydrolysis activity"/>
    <property type="evidence" value="ECO:0007669"/>
    <property type="project" value="InterPro"/>
</dbReference>
<accession>A0A151NED9</accession>
<protein>
    <recommendedName>
        <fullName evidence="4">Protein shortage in chiasmata 1 ortholog</fullName>
    </recommendedName>
</protein>
<dbReference type="AlphaFoldDB" id="A0A151NED9"/>
<dbReference type="EMBL" id="AKHW03003207">
    <property type="protein sequence ID" value="KYO35152.1"/>
    <property type="molecule type" value="Genomic_DNA"/>
</dbReference>
<keyword evidence="3" id="KW-1185">Reference proteome</keyword>
<reference evidence="2 3" key="1">
    <citation type="journal article" date="2012" name="Genome Biol.">
        <title>Sequencing three crocodilian genomes to illuminate the evolution of archosaurs and amniotes.</title>
        <authorList>
            <person name="St John J.A."/>
            <person name="Braun E.L."/>
            <person name="Isberg S.R."/>
            <person name="Miles L.G."/>
            <person name="Chong A.Y."/>
            <person name="Gongora J."/>
            <person name="Dalzell P."/>
            <person name="Moran C."/>
            <person name="Bed'hom B."/>
            <person name="Abzhanov A."/>
            <person name="Burgess S.C."/>
            <person name="Cooksey A.M."/>
            <person name="Castoe T.A."/>
            <person name="Crawford N.G."/>
            <person name="Densmore L.D."/>
            <person name="Drew J.C."/>
            <person name="Edwards S.V."/>
            <person name="Faircloth B.C."/>
            <person name="Fujita M.K."/>
            <person name="Greenwold M.J."/>
            <person name="Hoffmann F.G."/>
            <person name="Howard J.M."/>
            <person name="Iguchi T."/>
            <person name="Janes D.E."/>
            <person name="Khan S.Y."/>
            <person name="Kohno S."/>
            <person name="de Koning A.J."/>
            <person name="Lance S.L."/>
            <person name="McCarthy F.M."/>
            <person name="McCormack J.E."/>
            <person name="Merchant M.E."/>
            <person name="Peterson D.G."/>
            <person name="Pollock D.D."/>
            <person name="Pourmand N."/>
            <person name="Raney B.J."/>
            <person name="Roessler K.A."/>
            <person name="Sanford J.R."/>
            <person name="Sawyer R.H."/>
            <person name="Schmidt C.J."/>
            <person name="Triplett E.W."/>
            <person name="Tuberville T.D."/>
            <person name="Venegas-Anaya M."/>
            <person name="Howard J.T."/>
            <person name="Jarvis E.D."/>
            <person name="Guillette L.J.Jr."/>
            <person name="Glenn T.C."/>
            <person name="Green R.E."/>
            <person name="Ray D.A."/>
        </authorList>
    </citation>
    <scope>NUCLEOTIDE SEQUENCE [LARGE SCALE GENOMIC DNA]</scope>
    <source>
        <strain evidence="2">KSC_2009_1</strain>
    </source>
</reference>
<dbReference type="PANTHER" id="PTHR35668:SF1">
    <property type="entry name" value="PROTEIN SHORTAGE IN CHIASMATA 1 ORTHOLOG"/>
    <property type="match status" value="1"/>
</dbReference>
<evidence type="ECO:0000313" key="3">
    <source>
        <dbReference type="Proteomes" id="UP000050525"/>
    </source>
</evidence>
<dbReference type="Pfam" id="PF17825">
    <property type="entry name" value="DUF5587"/>
    <property type="match status" value="3"/>
</dbReference>
<dbReference type="PANTHER" id="PTHR35668">
    <property type="entry name" value="PROTEIN SHORTAGE IN CHIASMATA 1 ORTHOLOG"/>
    <property type="match status" value="1"/>
</dbReference>
<feature type="region of interest" description="Disordered" evidence="1">
    <location>
        <begin position="533"/>
        <end position="560"/>
    </location>
</feature>
<dbReference type="InterPro" id="IPR039991">
    <property type="entry name" value="SHOC1"/>
</dbReference>
<dbReference type="Proteomes" id="UP000050525">
    <property type="component" value="Unassembled WGS sequence"/>
</dbReference>
<feature type="compositionally biased region" description="Basic and acidic residues" evidence="1">
    <location>
        <begin position="549"/>
        <end position="560"/>
    </location>
</feature>
<evidence type="ECO:0000313" key="2">
    <source>
        <dbReference type="EMBL" id="KYO35152.1"/>
    </source>
</evidence>
<dbReference type="GO" id="GO:0000794">
    <property type="term" value="C:condensed nuclear chromosome"/>
    <property type="evidence" value="ECO:0007669"/>
    <property type="project" value="InterPro"/>
</dbReference>
<gene>
    <name evidence="2" type="ORF">Y1Q_0001038</name>
</gene>
<evidence type="ECO:0008006" key="4">
    <source>
        <dbReference type="Google" id="ProtNLM"/>
    </source>
</evidence>
<name>A0A151NED9_ALLMI</name>